<feature type="transmembrane region" description="Helical" evidence="1">
    <location>
        <begin position="348"/>
        <end position="368"/>
    </location>
</feature>
<keyword evidence="3" id="KW-1185">Reference proteome</keyword>
<evidence type="ECO:0000256" key="1">
    <source>
        <dbReference type="SAM" id="Phobius"/>
    </source>
</evidence>
<feature type="transmembrane region" description="Helical" evidence="1">
    <location>
        <begin position="229"/>
        <end position="254"/>
    </location>
</feature>
<dbReference type="RefSeq" id="WP_273633189.1">
    <property type="nucleotide sequence ID" value="NZ_CP117167.1"/>
</dbReference>
<sequence length="383" mass="44025">MDHNKDYAFASGGIIWKIIDRPKFEAQSLRYKILLVFALMMLCWLPIALLSLSTLGLQKFYLLFIRDISTHVRFLLVLPIFLFARRSINNSFNHAVSFFYETKIVDDTNSNEFERLINKIEKLKTSGFVDFLIILLVYLLFFVQERSRVNNVANYAPWHLLNNHISPAGWWYLLVSLPIFQMLLYRWIYTIFLWIYFLSSISKIHLNLSSLHPDGVAGLGFLRYTQLSFFPVALALSALTAGITNNLIIFSGISLTDYKIALGTVLALSILLFILPLLLLLPLLAKVKRKYFMQYSSESWPIARAYEKELDAFYKTGEDKPDASWHVDLIGSFEQTQQMKISLVDKSILLAFIAAIIIPFLPVVAQQIPLKQVFFDVVSKVLG</sequence>
<dbReference type="Proteomes" id="UP001216139">
    <property type="component" value="Chromosome"/>
</dbReference>
<evidence type="ECO:0000313" key="2">
    <source>
        <dbReference type="EMBL" id="WCT14693.1"/>
    </source>
</evidence>
<protein>
    <submittedName>
        <fullName evidence="2">Uncharacterized protein</fullName>
    </submittedName>
</protein>
<feature type="transmembrane region" description="Helical" evidence="1">
    <location>
        <begin position="170"/>
        <end position="197"/>
    </location>
</feature>
<feature type="transmembrane region" description="Helical" evidence="1">
    <location>
        <begin position="60"/>
        <end position="84"/>
    </location>
</feature>
<organism evidence="2 3">
    <name type="scientific">Mucilaginibacter jinjuensis</name>
    <dbReference type="NCBI Taxonomy" id="1176721"/>
    <lineage>
        <taxon>Bacteria</taxon>
        <taxon>Pseudomonadati</taxon>
        <taxon>Bacteroidota</taxon>
        <taxon>Sphingobacteriia</taxon>
        <taxon>Sphingobacteriales</taxon>
        <taxon>Sphingobacteriaceae</taxon>
        <taxon>Mucilaginibacter</taxon>
    </lineage>
</organism>
<keyword evidence="1" id="KW-0812">Transmembrane</keyword>
<name>A0ABY7TG49_9SPHI</name>
<proteinExistence type="predicted"/>
<evidence type="ECO:0000313" key="3">
    <source>
        <dbReference type="Proteomes" id="UP001216139"/>
    </source>
</evidence>
<keyword evidence="1" id="KW-0472">Membrane</keyword>
<feature type="transmembrane region" description="Helical" evidence="1">
    <location>
        <begin position="125"/>
        <end position="143"/>
    </location>
</feature>
<feature type="transmembrane region" description="Helical" evidence="1">
    <location>
        <begin position="33"/>
        <end position="54"/>
    </location>
</feature>
<reference evidence="2 3" key="1">
    <citation type="submission" date="2023-02" db="EMBL/GenBank/DDBJ databases">
        <title>Genome sequence of Mucilaginibacter jinjuensis strain KACC 16571.</title>
        <authorList>
            <person name="Kim S."/>
            <person name="Heo J."/>
            <person name="Kwon S.-W."/>
        </authorList>
    </citation>
    <scope>NUCLEOTIDE SEQUENCE [LARGE SCALE GENOMIC DNA]</scope>
    <source>
        <strain evidence="2 3">KACC 16571</strain>
    </source>
</reference>
<dbReference type="EMBL" id="CP117167">
    <property type="protein sequence ID" value="WCT14693.1"/>
    <property type="molecule type" value="Genomic_DNA"/>
</dbReference>
<accession>A0ABY7TG49</accession>
<gene>
    <name evidence="2" type="ORF">PQO05_12180</name>
</gene>
<keyword evidence="1" id="KW-1133">Transmembrane helix</keyword>
<feature type="transmembrane region" description="Helical" evidence="1">
    <location>
        <begin position="260"/>
        <end position="285"/>
    </location>
</feature>